<dbReference type="PANTHER" id="PTHR43228:SF1">
    <property type="entry name" value="TWO-COMPONENT RESPONSE REGULATOR ARR22"/>
    <property type="match status" value="1"/>
</dbReference>
<sequence>MDNTTLSKNDNIKIGNAVFHIQTEFYKTSGEVVTLIFRNGEVVKRIENVPENENPSEAVEKQHLMVINKLLSSIKKESSNAENLKKELLLVEEPVSGNTVDFFKVLVSQIVKREDFLFAKIVDVNGKVVLEIKNKHEEIQEEMVETFIDGFLAEERNFYHMEDEGLFLYGFKLSDGSIVVIGFRKRKVKSELYEIVKRASDSYCLKPSCKRCISILIVEDVLFTRLVMRETFKLISKNLDGLCFKEIDEAESLGDALEFLKKKHYDIVITDINLGDGLGIDVARYIKEHNLNTKVVALTMYPKEYEKYKDLFDEFLAKPITPDELKNKLLYMFRSA</sequence>
<reference evidence="4" key="1">
    <citation type="submission" date="2017-06" db="EMBL/GenBank/DDBJ databases">
        <authorList>
            <person name="Varghese N."/>
            <person name="Submissions S."/>
        </authorList>
    </citation>
    <scope>NUCLEOTIDE SEQUENCE [LARGE SCALE GENOMIC DNA]</scope>
    <source>
        <strain evidence="4">DSM 15668</strain>
    </source>
</reference>
<dbReference type="AlphaFoldDB" id="A0A238Y343"/>
<dbReference type="Pfam" id="PF00072">
    <property type="entry name" value="Response_reg"/>
    <property type="match status" value="1"/>
</dbReference>
<keyword evidence="1" id="KW-0597">Phosphoprotein</keyword>
<evidence type="ECO:0000313" key="3">
    <source>
        <dbReference type="EMBL" id="SNR65547.1"/>
    </source>
</evidence>
<dbReference type="Proteomes" id="UP000198405">
    <property type="component" value="Unassembled WGS sequence"/>
</dbReference>
<dbReference type="Gene3D" id="3.40.50.2300">
    <property type="match status" value="1"/>
</dbReference>
<feature type="domain" description="Response regulatory" evidence="2">
    <location>
        <begin position="214"/>
        <end position="333"/>
    </location>
</feature>
<dbReference type="InterPro" id="IPR001789">
    <property type="entry name" value="Sig_transdc_resp-reg_receiver"/>
</dbReference>
<dbReference type="PROSITE" id="PS50110">
    <property type="entry name" value="RESPONSE_REGULATORY"/>
    <property type="match status" value="1"/>
</dbReference>
<dbReference type="InterPro" id="IPR011006">
    <property type="entry name" value="CheY-like_superfamily"/>
</dbReference>
<organism evidence="3 4">
    <name type="scientific">Desulfurobacterium atlanticum</name>
    <dbReference type="NCBI Taxonomy" id="240169"/>
    <lineage>
        <taxon>Bacteria</taxon>
        <taxon>Pseudomonadati</taxon>
        <taxon>Aquificota</taxon>
        <taxon>Aquificia</taxon>
        <taxon>Desulfurobacteriales</taxon>
        <taxon>Desulfurobacteriaceae</taxon>
        <taxon>Desulfurobacterium</taxon>
    </lineage>
</organism>
<evidence type="ECO:0000256" key="1">
    <source>
        <dbReference type="PROSITE-ProRule" id="PRU00169"/>
    </source>
</evidence>
<protein>
    <submittedName>
        <fullName evidence="3">Response regulator receiver domain-containing protein</fullName>
    </submittedName>
</protein>
<proteinExistence type="predicted"/>
<evidence type="ECO:0000259" key="2">
    <source>
        <dbReference type="PROSITE" id="PS50110"/>
    </source>
</evidence>
<name>A0A238Y343_9BACT</name>
<dbReference type="EMBL" id="FZOB01000002">
    <property type="protein sequence ID" value="SNR65547.1"/>
    <property type="molecule type" value="Genomic_DNA"/>
</dbReference>
<dbReference type="SMART" id="SM00448">
    <property type="entry name" value="REC"/>
    <property type="match status" value="1"/>
</dbReference>
<dbReference type="OrthoDB" id="11549at2"/>
<evidence type="ECO:0000313" key="4">
    <source>
        <dbReference type="Proteomes" id="UP000198405"/>
    </source>
</evidence>
<dbReference type="InterPro" id="IPR052048">
    <property type="entry name" value="ST_Response_Regulator"/>
</dbReference>
<gene>
    <name evidence="3" type="ORF">SAMN06265340_10277</name>
</gene>
<dbReference type="RefSeq" id="WP_089322430.1">
    <property type="nucleotide sequence ID" value="NZ_FZOB01000002.1"/>
</dbReference>
<feature type="modified residue" description="4-aspartylphosphate" evidence="1">
    <location>
        <position position="271"/>
    </location>
</feature>
<dbReference type="SUPFAM" id="SSF52172">
    <property type="entry name" value="CheY-like"/>
    <property type="match status" value="1"/>
</dbReference>
<dbReference type="PANTHER" id="PTHR43228">
    <property type="entry name" value="TWO-COMPONENT RESPONSE REGULATOR"/>
    <property type="match status" value="1"/>
</dbReference>
<dbReference type="CDD" id="cd17546">
    <property type="entry name" value="REC_hyHK_CKI1_RcsC-like"/>
    <property type="match status" value="1"/>
</dbReference>
<keyword evidence="4" id="KW-1185">Reference proteome</keyword>
<dbReference type="GO" id="GO:0000160">
    <property type="term" value="P:phosphorelay signal transduction system"/>
    <property type="evidence" value="ECO:0007669"/>
    <property type="project" value="InterPro"/>
</dbReference>
<accession>A0A238Y343</accession>